<comment type="caution">
    <text evidence="3">The sequence shown here is derived from an EMBL/GenBank/DDBJ whole genome shotgun (WGS) entry which is preliminary data.</text>
</comment>
<evidence type="ECO:0000313" key="3">
    <source>
        <dbReference type="EMBL" id="KAF6201973.1"/>
    </source>
</evidence>
<feature type="chain" id="PRO_5035713903" evidence="2">
    <location>
        <begin position="16"/>
        <end position="387"/>
    </location>
</feature>
<feature type="compositionally biased region" description="Basic and acidic residues" evidence="1">
    <location>
        <begin position="372"/>
        <end position="387"/>
    </location>
</feature>
<gene>
    <name evidence="3" type="ORF">GE061_004369</name>
</gene>
<protein>
    <submittedName>
        <fullName evidence="3">Uncharacterized protein</fullName>
    </submittedName>
</protein>
<evidence type="ECO:0000256" key="2">
    <source>
        <dbReference type="SAM" id="SignalP"/>
    </source>
</evidence>
<organism evidence="3 4">
    <name type="scientific">Apolygus lucorum</name>
    <name type="common">Small green plant bug</name>
    <name type="synonym">Lygocoris lucorum</name>
    <dbReference type="NCBI Taxonomy" id="248454"/>
    <lineage>
        <taxon>Eukaryota</taxon>
        <taxon>Metazoa</taxon>
        <taxon>Ecdysozoa</taxon>
        <taxon>Arthropoda</taxon>
        <taxon>Hexapoda</taxon>
        <taxon>Insecta</taxon>
        <taxon>Pterygota</taxon>
        <taxon>Neoptera</taxon>
        <taxon>Paraneoptera</taxon>
        <taxon>Hemiptera</taxon>
        <taxon>Heteroptera</taxon>
        <taxon>Panheteroptera</taxon>
        <taxon>Cimicomorpha</taxon>
        <taxon>Miridae</taxon>
        <taxon>Mirini</taxon>
        <taxon>Apolygus</taxon>
    </lineage>
</organism>
<sequence length="387" mass="43187">MKGVALLLLVAACSAEHLTKENVEALDSMLDLAGVVDAKDEESVEAVDKVDKVDKEDNEPHRPALHLPSIPSFQIVPQIQFPGFHFPPIHLPQLPQLPSLPQFNLPELPKPFQKKETIFKTKTVYVEHTHRVTKHPVCVTAYVPKPACLFDYEVKDIQEDREFDEIVAAQRADEIRPTSVISELPAQTRIIESLDDSEGDSVNEAIEDQMATYRRARYLVPHPVRSNQDLPDASSVATEPLVEPSSGIRVKPIEQHIQVPHGHPINPQHHKPGISGLGVHQDFGGAKPQHDEHHGEDHEIVHGLLKVTHLVTKTLVVTNVQKIIDNKVTATLIAKNCLPSEYIIPHCVSHHGSHLFKEGEGEQQEMGGNPRIGDDEKQLTAEYEERK</sequence>
<dbReference type="Proteomes" id="UP000466442">
    <property type="component" value="Linkage Group LG12"/>
</dbReference>
<keyword evidence="4" id="KW-1185">Reference proteome</keyword>
<accession>A0A8S9WZ71</accession>
<dbReference type="EMBL" id="WIXP02000012">
    <property type="protein sequence ID" value="KAF6201973.1"/>
    <property type="molecule type" value="Genomic_DNA"/>
</dbReference>
<name>A0A8S9WZ71_APOLU</name>
<dbReference type="AlphaFoldDB" id="A0A8S9WZ71"/>
<reference evidence="3" key="1">
    <citation type="journal article" date="2021" name="Mol. Ecol. Resour.">
        <title>Apolygus lucorum genome provides insights into omnivorousness and mesophyll feeding.</title>
        <authorList>
            <person name="Liu Y."/>
            <person name="Liu H."/>
            <person name="Wang H."/>
            <person name="Huang T."/>
            <person name="Liu B."/>
            <person name="Yang B."/>
            <person name="Yin L."/>
            <person name="Li B."/>
            <person name="Zhang Y."/>
            <person name="Zhang S."/>
            <person name="Jiang F."/>
            <person name="Zhang X."/>
            <person name="Ren Y."/>
            <person name="Wang B."/>
            <person name="Wang S."/>
            <person name="Lu Y."/>
            <person name="Wu K."/>
            <person name="Fan W."/>
            <person name="Wang G."/>
        </authorList>
    </citation>
    <scope>NUCLEOTIDE SEQUENCE</scope>
    <source>
        <strain evidence="3">12Hb</strain>
    </source>
</reference>
<feature type="region of interest" description="Disordered" evidence="1">
    <location>
        <begin position="359"/>
        <end position="387"/>
    </location>
</feature>
<evidence type="ECO:0000313" key="4">
    <source>
        <dbReference type="Proteomes" id="UP000466442"/>
    </source>
</evidence>
<feature type="signal peptide" evidence="2">
    <location>
        <begin position="1"/>
        <end position="15"/>
    </location>
</feature>
<proteinExistence type="predicted"/>
<keyword evidence="2" id="KW-0732">Signal</keyword>
<evidence type="ECO:0000256" key="1">
    <source>
        <dbReference type="SAM" id="MobiDB-lite"/>
    </source>
</evidence>
<dbReference type="OrthoDB" id="8197282at2759"/>